<dbReference type="SUPFAM" id="SSF63380">
    <property type="entry name" value="Riboflavin synthase domain-like"/>
    <property type="match status" value="1"/>
</dbReference>
<dbReference type="InterPro" id="IPR001709">
    <property type="entry name" value="Flavoprot_Pyr_Nucl_cyt_Rdtase"/>
</dbReference>
<dbReference type="InterPro" id="IPR039261">
    <property type="entry name" value="FNR_nucleotide-bd"/>
</dbReference>
<dbReference type="Gene3D" id="3.40.50.80">
    <property type="entry name" value="Nucleotide-binding domain of ferredoxin-NADP reductase (FNR) module"/>
    <property type="match status" value="1"/>
</dbReference>
<name>A0A0M3AIA7_9SPHN</name>
<feature type="domain" description="FAD-binding FR-type" evidence="3">
    <location>
        <begin position="107"/>
        <end position="208"/>
    </location>
</feature>
<evidence type="ECO:0000259" key="3">
    <source>
        <dbReference type="PROSITE" id="PS51384"/>
    </source>
</evidence>
<dbReference type="Gene3D" id="2.40.30.10">
    <property type="entry name" value="Translation factors"/>
    <property type="match status" value="1"/>
</dbReference>
<comment type="caution">
    <text evidence="4">The sequence shown here is derived from an EMBL/GenBank/DDBJ whole genome shotgun (WGS) entry which is preliminary data.</text>
</comment>
<dbReference type="EMBL" id="LBIC01000014">
    <property type="protein sequence ID" value="KKW89812.1"/>
    <property type="molecule type" value="Genomic_DNA"/>
</dbReference>
<dbReference type="InterPro" id="IPR017938">
    <property type="entry name" value="Riboflavin_synthase-like_b-brl"/>
</dbReference>
<dbReference type="PROSITE" id="PS51384">
    <property type="entry name" value="FAD_FR"/>
    <property type="match status" value="1"/>
</dbReference>
<dbReference type="PRINTS" id="PR00410">
    <property type="entry name" value="PHEHYDRXLASE"/>
</dbReference>
<dbReference type="SUPFAM" id="SSF54292">
    <property type="entry name" value="2Fe-2S ferredoxin-like"/>
    <property type="match status" value="1"/>
</dbReference>
<dbReference type="InterPro" id="IPR001433">
    <property type="entry name" value="OxRdtase_FAD/NAD-bd"/>
</dbReference>
<dbReference type="GO" id="GO:0016491">
    <property type="term" value="F:oxidoreductase activity"/>
    <property type="evidence" value="ECO:0007669"/>
    <property type="project" value="InterPro"/>
</dbReference>
<evidence type="ECO:0000313" key="5">
    <source>
        <dbReference type="Proteomes" id="UP000033874"/>
    </source>
</evidence>
<dbReference type="CDD" id="cd06213">
    <property type="entry name" value="oxygenase_e_transfer_subunit"/>
    <property type="match status" value="1"/>
</dbReference>
<sequence>MFSFLRKSKMNTVTVEGSPTTLDIPAGKTLLEAMLDAGLAMPHDCKVGSCGTCKFKLVSGKIGELSPSALALEGDELRSGFRLACQAIPRSDLTIAVDAPLSQGIAIATYRGTIVAAQRLCEDIIGLTIELDRPLAFTPGQYADLTAPGIEGARSYSFAFATVGEPTQQLHFHIRHVPGGAFTDWLFCTDRTGMELKVTAPYGQFALKDSTAPILCIAGGSGLAPIISILEQALDRGADRAVHLLYGARRKSNLYALDKIAALRQRWMAPFEFVPALSDEEPDSDWAGARGLITEQIAGVADLAAHEAYLCGPPAMIDFAEAQLLAAGLSRSVISADRFLDRSNRT</sequence>
<dbReference type="InterPro" id="IPR017927">
    <property type="entry name" value="FAD-bd_FR_type"/>
</dbReference>
<accession>A0A0M3AIA7</accession>
<keyword evidence="5" id="KW-1185">Reference proteome</keyword>
<dbReference type="CDD" id="cd00207">
    <property type="entry name" value="fer2"/>
    <property type="match status" value="1"/>
</dbReference>
<dbReference type="PATRIC" id="fig|56193.3.peg.4975"/>
<dbReference type="PROSITE" id="PS51085">
    <property type="entry name" value="2FE2S_FER_2"/>
    <property type="match status" value="1"/>
</dbReference>
<dbReference type="Pfam" id="PF00970">
    <property type="entry name" value="FAD_binding_6"/>
    <property type="match status" value="1"/>
</dbReference>
<dbReference type="PANTHER" id="PTHR47354">
    <property type="entry name" value="NADH OXIDOREDUCTASE HCR"/>
    <property type="match status" value="1"/>
</dbReference>
<dbReference type="GO" id="GO:0051537">
    <property type="term" value="F:2 iron, 2 sulfur cluster binding"/>
    <property type="evidence" value="ECO:0007669"/>
    <property type="project" value="InterPro"/>
</dbReference>
<evidence type="ECO:0000313" key="4">
    <source>
        <dbReference type="EMBL" id="KKW89812.1"/>
    </source>
</evidence>
<dbReference type="Pfam" id="PF00175">
    <property type="entry name" value="NAD_binding_1"/>
    <property type="match status" value="1"/>
</dbReference>
<reference evidence="4 5" key="1">
    <citation type="submission" date="2015-04" db="EMBL/GenBank/DDBJ databases">
        <title>Genome sequence of aromatic hydrocarbons-degrading Sphingobium chungbukense DJ77.</title>
        <authorList>
            <person name="Kim Y.-C."/>
            <person name="Chae J.-C."/>
        </authorList>
    </citation>
    <scope>NUCLEOTIDE SEQUENCE [LARGE SCALE GENOMIC DNA]</scope>
    <source>
        <strain evidence="4 5">DJ77</strain>
    </source>
</reference>
<dbReference type="PROSITE" id="PS00197">
    <property type="entry name" value="2FE2S_FER_1"/>
    <property type="match status" value="1"/>
</dbReference>
<dbReference type="InterPro" id="IPR008333">
    <property type="entry name" value="Cbr1-like_FAD-bd_dom"/>
</dbReference>
<dbReference type="PRINTS" id="PR00371">
    <property type="entry name" value="FPNCR"/>
</dbReference>
<dbReference type="SUPFAM" id="SSF52343">
    <property type="entry name" value="Ferredoxin reductase-like, C-terminal NADP-linked domain"/>
    <property type="match status" value="1"/>
</dbReference>
<feature type="domain" description="2Fe-2S ferredoxin-type" evidence="2">
    <location>
        <begin position="11"/>
        <end position="101"/>
    </location>
</feature>
<dbReference type="InterPro" id="IPR036010">
    <property type="entry name" value="2Fe-2S_ferredoxin-like_sf"/>
</dbReference>
<comment type="cofactor">
    <cofactor evidence="1">
        <name>[2Fe-2S] cluster</name>
        <dbReference type="ChEBI" id="CHEBI:190135"/>
    </cofactor>
</comment>
<dbReference type="InterPro" id="IPR006058">
    <property type="entry name" value="2Fe2S_fd_BS"/>
</dbReference>
<dbReference type="Proteomes" id="UP000033874">
    <property type="component" value="Unassembled WGS sequence"/>
</dbReference>
<protein>
    <submittedName>
        <fullName evidence="4">Oxidoreductase</fullName>
    </submittedName>
</protein>
<dbReference type="SMR" id="A0A0M3AIA7"/>
<dbReference type="STRING" id="56193.YP76_23625"/>
<gene>
    <name evidence="4" type="ORF">YP76_23625</name>
</gene>
<dbReference type="PANTHER" id="PTHR47354:SF5">
    <property type="entry name" value="PROTEIN RFBI"/>
    <property type="match status" value="1"/>
</dbReference>
<dbReference type="AlphaFoldDB" id="A0A0M3AIA7"/>
<dbReference type="InterPro" id="IPR012675">
    <property type="entry name" value="Beta-grasp_dom_sf"/>
</dbReference>
<dbReference type="RefSeq" id="WP_008828147.1">
    <property type="nucleotide sequence ID" value="NZ_LBIC01000014.1"/>
</dbReference>
<dbReference type="InterPro" id="IPR050415">
    <property type="entry name" value="MRET"/>
</dbReference>
<evidence type="ECO:0000259" key="2">
    <source>
        <dbReference type="PROSITE" id="PS51085"/>
    </source>
</evidence>
<organism evidence="4 5">
    <name type="scientific">Sphingobium chungbukense</name>
    <dbReference type="NCBI Taxonomy" id="56193"/>
    <lineage>
        <taxon>Bacteria</taxon>
        <taxon>Pseudomonadati</taxon>
        <taxon>Pseudomonadota</taxon>
        <taxon>Alphaproteobacteria</taxon>
        <taxon>Sphingomonadales</taxon>
        <taxon>Sphingomonadaceae</taxon>
        <taxon>Sphingobium</taxon>
    </lineage>
</organism>
<dbReference type="Gene3D" id="3.10.20.30">
    <property type="match status" value="1"/>
</dbReference>
<dbReference type="Pfam" id="PF00111">
    <property type="entry name" value="Fer2"/>
    <property type="match status" value="1"/>
</dbReference>
<evidence type="ECO:0000256" key="1">
    <source>
        <dbReference type="ARBA" id="ARBA00034078"/>
    </source>
</evidence>
<dbReference type="InterPro" id="IPR001041">
    <property type="entry name" value="2Fe-2S_ferredoxin-type"/>
</dbReference>
<proteinExistence type="predicted"/>